<dbReference type="Gene3D" id="3.40.50.1000">
    <property type="entry name" value="HAD superfamily/HAD-like"/>
    <property type="match status" value="1"/>
</dbReference>
<dbReference type="FunFam" id="3.40.50.1000:FF:000014">
    <property type="entry name" value="Phospholipid-transporting ATPase"/>
    <property type="match status" value="1"/>
</dbReference>
<feature type="transmembrane region" description="Helical" evidence="15">
    <location>
        <begin position="971"/>
        <end position="992"/>
    </location>
</feature>
<comment type="subcellular location">
    <subcellularLocation>
        <location evidence="1 15">Membrane</location>
        <topology evidence="1 15">Multi-pass membrane protein</topology>
    </subcellularLocation>
</comment>
<dbReference type="AlphaFoldDB" id="A0A8T3E7T2"/>
<feature type="binding site" evidence="14">
    <location>
        <position position="701"/>
    </location>
    <ligand>
        <name>Mg(2+)</name>
        <dbReference type="ChEBI" id="CHEBI:18420"/>
    </ligand>
</feature>
<proteinExistence type="inferred from homology"/>
<evidence type="ECO:0000256" key="5">
    <source>
        <dbReference type="ARBA" id="ARBA00022741"/>
    </source>
</evidence>
<feature type="transmembrane region" description="Helical" evidence="15">
    <location>
        <begin position="152"/>
        <end position="174"/>
    </location>
</feature>
<protein>
    <recommendedName>
        <fullName evidence="15">Phospholipid-transporting ATPase</fullName>
        <ecNumber evidence="15">7.6.2.1</ecNumber>
    </recommendedName>
</protein>
<keyword evidence="19" id="KW-1185">Reference proteome</keyword>
<accession>A0A8T3E7T2</accession>
<evidence type="ECO:0000256" key="16">
    <source>
        <dbReference type="SAM" id="MobiDB-lite"/>
    </source>
</evidence>
<feature type="binding site" evidence="13">
    <location>
        <position position="268"/>
    </location>
    <ligand>
        <name>ATP</name>
        <dbReference type="ChEBI" id="CHEBI:30616"/>
    </ligand>
</feature>
<evidence type="ECO:0000256" key="2">
    <source>
        <dbReference type="ARBA" id="ARBA00008109"/>
    </source>
</evidence>
<feature type="binding site" evidence="14">
    <location>
        <position position="697"/>
    </location>
    <ligand>
        <name>Mg(2+)</name>
        <dbReference type="ChEBI" id="CHEBI:18420"/>
    </ligand>
</feature>
<keyword evidence="6 13" id="KW-0067">ATP-binding</keyword>
<comment type="catalytic activity">
    <reaction evidence="11 15">
        <text>ATP + H2O + phospholipidSide 1 = ADP + phosphate + phospholipidSide 2.</text>
        <dbReference type="EC" id="7.6.2.1"/>
    </reaction>
</comment>
<dbReference type="Pfam" id="PF13246">
    <property type="entry name" value="Cation_ATPase"/>
    <property type="match status" value="1"/>
</dbReference>
<feature type="binding site" evidence="13">
    <location>
        <position position="370"/>
    </location>
    <ligand>
        <name>ATP</name>
        <dbReference type="ChEBI" id="CHEBI:30616"/>
    </ligand>
</feature>
<evidence type="ECO:0000256" key="1">
    <source>
        <dbReference type="ARBA" id="ARBA00004141"/>
    </source>
</evidence>
<dbReference type="GO" id="GO:0005802">
    <property type="term" value="C:trans-Golgi network"/>
    <property type="evidence" value="ECO:0007669"/>
    <property type="project" value="TreeGrafter"/>
</dbReference>
<dbReference type="PANTHER" id="PTHR24092:SF80">
    <property type="entry name" value="PHOSPHOLIPID-TRANSPORTING ATPASE IM-RELATED"/>
    <property type="match status" value="1"/>
</dbReference>
<feature type="binding site" evidence="13">
    <location>
        <position position="701"/>
    </location>
    <ligand>
        <name>ATP</name>
        <dbReference type="ChEBI" id="CHEBI:30616"/>
    </ligand>
</feature>
<keyword evidence="4 14" id="KW-0479">Metal-binding</keyword>
<dbReference type="Gene3D" id="2.70.150.10">
    <property type="entry name" value="Calcium-transporting ATPase, cytoplasmic transduction domain A"/>
    <property type="match status" value="1"/>
</dbReference>
<reference evidence="18" key="1">
    <citation type="submission" date="2021-01" db="EMBL/GenBank/DDBJ databases">
        <authorList>
            <person name="Zahm M."/>
            <person name="Roques C."/>
            <person name="Cabau C."/>
            <person name="Klopp C."/>
            <person name="Donnadieu C."/>
            <person name="Jouanno E."/>
            <person name="Lampietro C."/>
            <person name="Louis A."/>
            <person name="Herpin A."/>
            <person name="Echchiki A."/>
            <person name="Berthelot C."/>
            <person name="Parey E."/>
            <person name="Roest-Crollius H."/>
            <person name="Braasch I."/>
            <person name="Postlethwait J."/>
            <person name="Bobe J."/>
            <person name="Montfort J."/>
            <person name="Bouchez O."/>
            <person name="Begum T."/>
            <person name="Mejri S."/>
            <person name="Adams A."/>
            <person name="Chen W.-J."/>
            <person name="Guiguen Y."/>
        </authorList>
    </citation>
    <scope>NUCLEOTIDE SEQUENCE</scope>
    <source>
        <tissue evidence="18">Blood</tissue>
    </source>
</reference>
<feature type="transmembrane region" description="Helical" evidence="15">
    <location>
        <begin position="776"/>
        <end position="797"/>
    </location>
</feature>
<sequence>MNIRVGDVIKLENNQSVAADVLLLSSSEPYGLSYIETAELDGETNLKVRQALSVTSELGADISRLAEFDGKVICEAPNNKLDHFVGTLCWKENKYSLDNQNLLLRGCVLRNTEWCYGLVIFAGPVWRQTKLMQNCGPTKFKQTSIKRLLNTLILRIFVVLACMGLILAMGSGVWEENVGQHFSAYLQRDEGQNVASGFHAFWSYIIILSTVVPISLCASMELLCLGHSCFINWDRDMYYSPRDTPAQARTTNLNEELGQVQYVFSDKTGTLTRNVMTFSKCSIDGIIYGVVKDKFGHKVEITEGTPCVDFSFNPLWDGKFRFYDGSLLAAVRDNDPAVQQFLRLLALCHTVMPEEKTHGEVVYQAQSPDEGALVTAAQSFGFVFRARTPETITLYELGQPITYQLLAILDFNNERKRMSVIVRTPEGSLRLYCKGADTVMFDRLGKSNGQLMRTTSEHLNDFASEGLRTLALAFKDLEDDVFEEWMKRLVFAKAVPEGRQERLKELYEEIEQDMTLIGATAVEDKLQDYVPETISCLSQANIKIWVLTGDKLETAMNIGYSCGMLGGDMKEVFVVNGDTALGVQQQLRSAKEQILGLCGETTHDGLADAQNRQTDGETQCLRRAALQKELWVGFKVCRNSCVAPQVLVLEGGLGRMLLDVAGLCQSVMCCRVTPLQKAQVVQLVKRGLGAVTLAIGDGANDVSMIKIHLVVRFHTDLCLQEELQSRQWCGTYRVGISGQEGMQAVLASDFSLAQFHYLWRLLLVHGRWSYIRTCNFLYYCFYKNFAFTFVHLWFAFFCGFSAQTVYDEWFIMLYNAVYTCMPVLAMGLFNQDVSKQQVLNQPKLYLQGQENLLFNKRIFTLCWMHGIYSSLALFFIPYAAFQRAVRDDGKDISDLQTFAVTVATSLVVVVSIQIGLDTNYWTVVNHICTWGSLFVYFSIVFVMDSDGIFRISPSQFPYIGTAGSCLSQRSVWLVIFLTAVVCVVPVVTIRFLRTEFCPTLTNKVRRQQKASRGQYLGMQRHMHLTSLRRSAYAFSHQEGYGELITSGRNTKTSSHSTTIPPATTSSKDAG</sequence>
<dbReference type="EMBL" id="JAERUA010000001">
    <property type="protein sequence ID" value="KAI1904074.1"/>
    <property type="molecule type" value="Genomic_DNA"/>
</dbReference>
<feature type="binding site" evidence="13">
    <location>
        <position position="677"/>
    </location>
    <ligand>
        <name>ATP</name>
        <dbReference type="ChEBI" id="CHEBI:30616"/>
    </ligand>
</feature>
<dbReference type="OrthoDB" id="377733at2759"/>
<dbReference type="SUPFAM" id="SSF56784">
    <property type="entry name" value="HAD-like"/>
    <property type="match status" value="1"/>
</dbReference>
<dbReference type="GO" id="GO:0007030">
    <property type="term" value="P:Golgi organization"/>
    <property type="evidence" value="ECO:0007669"/>
    <property type="project" value="TreeGrafter"/>
</dbReference>
<dbReference type="InterPro" id="IPR018303">
    <property type="entry name" value="ATPase_P-typ_P_site"/>
</dbReference>
<feature type="binding site" evidence="13">
    <location>
        <position position="548"/>
    </location>
    <ligand>
        <name>ATP</name>
        <dbReference type="ChEBI" id="CHEBI:30616"/>
    </ligand>
</feature>
<evidence type="ECO:0000256" key="12">
    <source>
        <dbReference type="PIRSR" id="PIRSR606539-1"/>
    </source>
</evidence>
<dbReference type="InterPro" id="IPR023299">
    <property type="entry name" value="ATPase_P-typ_cyto_dom_N"/>
</dbReference>
<feature type="binding site" evidence="13">
    <location>
        <position position="267"/>
    </location>
    <ligand>
        <name>ATP</name>
        <dbReference type="ChEBI" id="CHEBI:30616"/>
    </ligand>
</feature>
<feature type="binding site" evidence="14">
    <location>
        <position position="266"/>
    </location>
    <ligand>
        <name>Mg(2+)</name>
        <dbReference type="ChEBI" id="CHEBI:18420"/>
    </ligand>
</feature>
<dbReference type="InterPro" id="IPR032630">
    <property type="entry name" value="P_typ_ATPase_c"/>
</dbReference>
<dbReference type="FunFam" id="3.40.1110.10:FF:000188">
    <property type="entry name" value="Phospholipid-transporting ATPase"/>
    <property type="match status" value="1"/>
</dbReference>
<dbReference type="InterPro" id="IPR044492">
    <property type="entry name" value="P_typ_ATPase_HD_dom"/>
</dbReference>
<feature type="compositionally biased region" description="Polar residues" evidence="16">
    <location>
        <begin position="1046"/>
        <end position="1070"/>
    </location>
</feature>
<evidence type="ECO:0000256" key="3">
    <source>
        <dbReference type="ARBA" id="ARBA00022692"/>
    </source>
</evidence>
<dbReference type="GO" id="GO:0000287">
    <property type="term" value="F:magnesium ion binding"/>
    <property type="evidence" value="ECO:0007669"/>
    <property type="project" value="UniProtKB-UniRule"/>
</dbReference>
<dbReference type="GO" id="GO:0140326">
    <property type="term" value="F:ATPase-coupled intramembrane lipid transporter activity"/>
    <property type="evidence" value="ECO:0007669"/>
    <property type="project" value="UniProtKB-EC"/>
</dbReference>
<evidence type="ECO:0000256" key="13">
    <source>
        <dbReference type="PIRSR" id="PIRSR606539-2"/>
    </source>
</evidence>
<feature type="binding site" evidence="13">
    <location>
        <position position="411"/>
    </location>
    <ligand>
        <name>ATP</name>
        <dbReference type="ChEBI" id="CHEBI:30616"/>
    </ligand>
</feature>
<keyword evidence="5 13" id="KW-0547">Nucleotide-binding</keyword>
<feature type="transmembrane region" description="Helical" evidence="15">
    <location>
        <begin position="201"/>
        <end position="225"/>
    </location>
</feature>
<feature type="region of interest" description="Disordered" evidence="16">
    <location>
        <begin position="1045"/>
        <end position="1070"/>
    </location>
</feature>
<keyword evidence="9 15" id="KW-1133">Transmembrane helix</keyword>
<dbReference type="PANTHER" id="PTHR24092">
    <property type="entry name" value="PROBABLE PHOSPHOLIPID-TRANSPORTING ATPASE"/>
    <property type="match status" value="1"/>
</dbReference>
<dbReference type="SUPFAM" id="SSF81660">
    <property type="entry name" value="Metal cation-transporting ATPase, ATP-binding domain N"/>
    <property type="match status" value="1"/>
</dbReference>
<dbReference type="PROSITE" id="PS00154">
    <property type="entry name" value="ATPASE_E1_E2"/>
    <property type="match status" value="1"/>
</dbReference>
<comment type="similarity">
    <text evidence="2 15">Belongs to the cation transport ATPase (P-type) (TC 3.A.3) family. Type IV subfamily.</text>
</comment>
<feature type="binding site" evidence="13">
    <location>
        <position position="468"/>
    </location>
    <ligand>
        <name>ATP</name>
        <dbReference type="ChEBI" id="CHEBI:30616"/>
    </ligand>
</feature>
<dbReference type="InterPro" id="IPR008250">
    <property type="entry name" value="ATPase_P-typ_transduc_dom_A_sf"/>
</dbReference>
<gene>
    <name evidence="18" type="ORF">AGOR_G00001930</name>
</gene>
<evidence type="ECO:0000256" key="8">
    <source>
        <dbReference type="ARBA" id="ARBA00022967"/>
    </source>
</evidence>
<evidence type="ECO:0000259" key="17">
    <source>
        <dbReference type="Pfam" id="PF16212"/>
    </source>
</evidence>
<feature type="binding site" evidence="13">
    <location>
        <position position="550"/>
    </location>
    <ligand>
        <name>ATP</name>
        <dbReference type="ChEBI" id="CHEBI:30616"/>
    </ligand>
</feature>
<feature type="binding site" evidence="13">
    <location>
        <position position="700"/>
    </location>
    <ligand>
        <name>ATP</name>
        <dbReference type="ChEBI" id="CHEBI:30616"/>
    </ligand>
</feature>
<name>A0A8T3E7T2_9TELE</name>
<evidence type="ECO:0000256" key="14">
    <source>
        <dbReference type="PIRSR" id="PIRSR606539-3"/>
    </source>
</evidence>
<feature type="binding site" evidence="13">
    <location>
        <position position="549"/>
    </location>
    <ligand>
        <name>ATP</name>
        <dbReference type="ChEBI" id="CHEBI:30616"/>
    </ligand>
</feature>
<evidence type="ECO:0000256" key="7">
    <source>
        <dbReference type="ARBA" id="ARBA00022842"/>
    </source>
</evidence>
<dbReference type="InterPro" id="IPR006539">
    <property type="entry name" value="P-type_ATPase_IV"/>
</dbReference>
<dbReference type="GO" id="GO:0005524">
    <property type="term" value="F:ATP binding"/>
    <property type="evidence" value="ECO:0007669"/>
    <property type="project" value="UniProtKB-UniRule"/>
</dbReference>
<dbReference type="SFLD" id="SFLDS00003">
    <property type="entry name" value="Haloacid_Dehalogenase"/>
    <property type="match status" value="1"/>
</dbReference>
<dbReference type="SFLD" id="SFLDG00002">
    <property type="entry name" value="C1.7:_P-type_atpase_like"/>
    <property type="match status" value="1"/>
</dbReference>
<feature type="transmembrane region" description="Helical" evidence="15">
    <location>
        <begin position="923"/>
        <end position="943"/>
    </location>
</feature>
<organism evidence="18 19">
    <name type="scientific">Albula goreensis</name>
    <dbReference type="NCBI Taxonomy" id="1534307"/>
    <lineage>
        <taxon>Eukaryota</taxon>
        <taxon>Metazoa</taxon>
        <taxon>Chordata</taxon>
        <taxon>Craniata</taxon>
        <taxon>Vertebrata</taxon>
        <taxon>Euteleostomi</taxon>
        <taxon>Actinopterygii</taxon>
        <taxon>Neopterygii</taxon>
        <taxon>Teleostei</taxon>
        <taxon>Albuliformes</taxon>
        <taxon>Albulidae</taxon>
        <taxon>Albula</taxon>
    </lineage>
</organism>
<feature type="binding site" evidence="14">
    <location>
        <position position="268"/>
    </location>
    <ligand>
        <name>Mg(2+)</name>
        <dbReference type="ChEBI" id="CHEBI:18420"/>
    </ligand>
</feature>
<feature type="transmembrane region" description="Helical" evidence="15">
    <location>
        <begin position="809"/>
        <end position="829"/>
    </location>
</feature>
<comment type="cofactor">
    <cofactor evidence="14">
        <name>Mg(2+)</name>
        <dbReference type="ChEBI" id="CHEBI:18420"/>
    </cofactor>
</comment>
<feature type="transmembrane region" description="Helical" evidence="15">
    <location>
        <begin position="858"/>
        <end position="878"/>
    </location>
</feature>
<evidence type="ECO:0000313" key="19">
    <source>
        <dbReference type="Proteomes" id="UP000829720"/>
    </source>
</evidence>
<dbReference type="Proteomes" id="UP000829720">
    <property type="component" value="Unassembled WGS sequence"/>
</dbReference>
<evidence type="ECO:0000256" key="9">
    <source>
        <dbReference type="ARBA" id="ARBA00022989"/>
    </source>
</evidence>
<dbReference type="InterPro" id="IPR023298">
    <property type="entry name" value="ATPase_P-typ_TM_dom_sf"/>
</dbReference>
<feature type="transmembrane region" description="Helical" evidence="15">
    <location>
        <begin position="898"/>
        <end position="916"/>
    </location>
</feature>
<dbReference type="SUPFAM" id="SSF81653">
    <property type="entry name" value="Calcium ATPase, transduction domain A"/>
    <property type="match status" value="1"/>
</dbReference>
<evidence type="ECO:0000256" key="11">
    <source>
        <dbReference type="ARBA" id="ARBA00034036"/>
    </source>
</evidence>
<dbReference type="EC" id="7.6.2.1" evidence="15"/>
<keyword evidence="3 15" id="KW-0812">Transmembrane</keyword>
<dbReference type="SUPFAM" id="SSF81665">
    <property type="entry name" value="Calcium ATPase, transmembrane domain M"/>
    <property type="match status" value="1"/>
</dbReference>
<keyword evidence="10 15" id="KW-0472">Membrane</keyword>
<keyword evidence="7 14" id="KW-0460">Magnesium</keyword>
<feature type="active site" description="4-aspartylphosphate intermediate" evidence="12">
    <location>
        <position position="266"/>
    </location>
</feature>
<dbReference type="SFLD" id="SFLDF00027">
    <property type="entry name" value="p-type_atpase"/>
    <property type="match status" value="1"/>
</dbReference>
<feature type="binding site" evidence="13">
    <location>
        <position position="434"/>
    </location>
    <ligand>
        <name>ATP</name>
        <dbReference type="ChEBI" id="CHEBI:30616"/>
    </ligand>
</feature>
<feature type="binding site" evidence="13">
    <location>
        <position position="671"/>
    </location>
    <ligand>
        <name>ATP</name>
        <dbReference type="ChEBI" id="CHEBI:30616"/>
    </ligand>
</feature>
<dbReference type="Gene3D" id="3.40.1110.10">
    <property type="entry name" value="Calcium-transporting ATPase, cytoplasmic domain N"/>
    <property type="match status" value="1"/>
</dbReference>
<dbReference type="GO" id="GO:0005886">
    <property type="term" value="C:plasma membrane"/>
    <property type="evidence" value="ECO:0007669"/>
    <property type="project" value="TreeGrafter"/>
</dbReference>
<dbReference type="InterPro" id="IPR023214">
    <property type="entry name" value="HAD_sf"/>
</dbReference>
<evidence type="ECO:0000313" key="18">
    <source>
        <dbReference type="EMBL" id="KAI1904074.1"/>
    </source>
</evidence>
<dbReference type="NCBIfam" id="TIGR01652">
    <property type="entry name" value="ATPase-Plipid"/>
    <property type="match status" value="1"/>
</dbReference>
<evidence type="ECO:0000256" key="4">
    <source>
        <dbReference type="ARBA" id="ARBA00022723"/>
    </source>
</evidence>
<dbReference type="GO" id="GO:0045332">
    <property type="term" value="P:phospholipid translocation"/>
    <property type="evidence" value="ECO:0007669"/>
    <property type="project" value="TreeGrafter"/>
</dbReference>
<dbReference type="InterPro" id="IPR036412">
    <property type="entry name" value="HAD-like_sf"/>
</dbReference>
<comment type="caution">
    <text evidence="18">The sequence shown here is derived from an EMBL/GenBank/DDBJ whole genome shotgun (WGS) entry which is preliminary data.</text>
</comment>
<evidence type="ECO:0000256" key="15">
    <source>
        <dbReference type="RuleBase" id="RU362033"/>
    </source>
</evidence>
<dbReference type="Pfam" id="PF16212">
    <property type="entry name" value="PhoLip_ATPase_C"/>
    <property type="match status" value="1"/>
</dbReference>
<keyword evidence="8 15" id="KW-1278">Translocase</keyword>
<feature type="binding site" evidence="13">
    <location>
        <position position="266"/>
    </location>
    <ligand>
        <name>ATP</name>
        <dbReference type="ChEBI" id="CHEBI:30616"/>
    </ligand>
</feature>
<feature type="domain" description="P-type ATPase C-terminal" evidence="17">
    <location>
        <begin position="745"/>
        <end position="999"/>
    </location>
</feature>
<evidence type="ECO:0000256" key="10">
    <source>
        <dbReference type="ARBA" id="ARBA00023136"/>
    </source>
</evidence>
<evidence type="ECO:0000256" key="6">
    <source>
        <dbReference type="ARBA" id="ARBA00022840"/>
    </source>
</evidence>